<evidence type="ECO:0000313" key="5">
    <source>
        <dbReference type="EMBL" id="CAD6194927.1"/>
    </source>
</evidence>
<sequence length="207" mass="23426">MKLLPVLLLGVFPAAYGYSCSALPPAVPGVHKDLLERFIVLPRPLRVGDNIVIYGKVGSGTVPFKRFSLDLFVDTNPIIYKTVSTLHMTAQYDLNRTFFGDYQVNANQLFRTDKIIPLAFNDNYFFLRITVEADGYSIYKDNVLLHKLKYFKENYSTVSTIYLQNLDFQTDCVIDCTEAKQCPATAAEEMTIIISHKTLQYVDGVCP</sequence>
<gene>
    <name evidence="5" type="ORF">CAUJ_LOCUS10846</name>
</gene>
<evidence type="ECO:0000256" key="3">
    <source>
        <dbReference type="SAM" id="SignalP"/>
    </source>
</evidence>
<keyword evidence="1 2" id="KW-0430">Lectin</keyword>
<comment type="caution">
    <text evidence="5">The sequence shown here is derived from an EMBL/GenBank/DDBJ whole genome shotgun (WGS) entry which is preliminary data.</text>
</comment>
<dbReference type="PROSITE" id="PS51304">
    <property type="entry name" value="GALECTIN"/>
    <property type="match status" value="1"/>
</dbReference>
<name>A0A8S1HIE7_9PELO</name>
<accession>A0A8S1HIE7</accession>
<evidence type="ECO:0000259" key="4">
    <source>
        <dbReference type="PROSITE" id="PS51304"/>
    </source>
</evidence>
<feature type="signal peptide" evidence="3">
    <location>
        <begin position="1"/>
        <end position="17"/>
    </location>
</feature>
<keyword evidence="3" id="KW-0732">Signal</keyword>
<organism evidence="5 6">
    <name type="scientific">Caenorhabditis auriculariae</name>
    <dbReference type="NCBI Taxonomy" id="2777116"/>
    <lineage>
        <taxon>Eukaryota</taxon>
        <taxon>Metazoa</taxon>
        <taxon>Ecdysozoa</taxon>
        <taxon>Nematoda</taxon>
        <taxon>Chromadorea</taxon>
        <taxon>Rhabditida</taxon>
        <taxon>Rhabditina</taxon>
        <taxon>Rhabditomorpha</taxon>
        <taxon>Rhabditoidea</taxon>
        <taxon>Rhabditidae</taxon>
        <taxon>Peloderinae</taxon>
        <taxon>Caenorhabditis</taxon>
    </lineage>
</organism>
<dbReference type="EMBL" id="CAJGYM010000049">
    <property type="protein sequence ID" value="CAD6194927.1"/>
    <property type="molecule type" value="Genomic_DNA"/>
</dbReference>
<dbReference type="InterPro" id="IPR013320">
    <property type="entry name" value="ConA-like_dom_sf"/>
</dbReference>
<reference evidence="5" key="1">
    <citation type="submission" date="2020-10" db="EMBL/GenBank/DDBJ databases">
        <authorList>
            <person name="Kikuchi T."/>
        </authorList>
    </citation>
    <scope>NUCLEOTIDE SEQUENCE</scope>
    <source>
        <strain evidence="5">NKZ352</strain>
    </source>
</reference>
<evidence type="ECO:0000256" key="1">
    <source>
        <dbReference type="ARBA" id="ARBA00022734"/>
    </source>
</evidence>
<feature type="chain" id="PRO_5035938484" description="Galectin" evidence="3">
    <location>
        <begin position="18"/>
        <end position="207"/>
    </location>
</feature>
<dbReference type="InterPro" id="IPR001079">
    <property type="entry name" value="Galectin_CRD"/>
</dbReference>
<keyword evidence="6" id="KW-1185">Reference proteome</keyword>
<dbReference type="Pfam" id="PF00337">
    <property type="entry name" value="Gal-bind_lectin"/>
    <property type="match status" value="1"/>
</dbReference>
<feature type="domain" description="Galectin" evidence="4">
    <location>
        <begin position="37"/>
        <end position="180"/>
    </location>
</feature>
<evidence type="ECO:0000256" key="2">
    <source>
        <dbReference type="RuleBase" id="RU102079"/>
    </source>
</evidence>
<dbReference type="Proteomes" id="UP000835052">
    <property type="component" value="Unassembled WGS sequence"/>
</dbReference>
<proteinExistence type="predicted"/>
<protein>
    <recommendedName>
        <fullName evidence="2">Galectin</fullName>
    </recommendedName>
</protein>
<dbReference type="SUPFAM" id="SSF49899">
    <property type="entry name" value="Concanavalin A-like lectins/glucanases"/>
    <property type="match status" value="1"/>
</dbReference>
<dbReference type="GO" id="GO:0030246">
    <property type="term" value="F:carbohydrate binding"/>
    <property type="evidence" value="ECO:0007669"/>
    <property type="project" value="UniProtKB-UniRule"/>
</dbReference>
<dbReference type="Gene3D" id="2.60.120.200">
    <property type="match status" value="1"/>
</dbReference>
<evidence type="ECO:0000313" key="6">
    <source>
        <dbReference type="Proteomes" id="UP000835052"/>
    </source>
</evidence>
<dbReference type="AlphaFoldDB" id="A0A8S1HIE7"/>